<reference evidence="2 3" key="1">
    <citation type="submission" date="2015-07" db="EMBL/GenBank/DDBJ databases">
        <title>Genome sequence of Leptolinea tardivitalis DSM 16556.</title>
        <authorList>
            <person name="Hemp J."/>
            <person name="Ward L.M."/>
            <person name="Pace L.A."/>
            <person name="Fischer W.W."/>
        </authorList>
    </citation>
    <scope>NUCLEOTIDE SEQUENCE [LARGE SCALE GENOMIC DNA]</scope>
    <source>
        <strain evidence="2 3">YMTK-2</strain>
    </source>
</reference>
<keyword evidence="1" id="KW-0812">Transmembrane</keyword>
<comment type="caution">
    <text evidence="2">The sequence shown here is derived from an EMBL/GenBank/DDBJ whole genome shotgun (WGS) entry which is preliminary data.</text>
</comment>
<feature type="transmembrane region" description="Helical" evidence="1">
    <location>
        <begin position="53"/>
        <end position="76"/>
    </location>
</feature>
<evidence type="ECO:0000256" key="1">
    <source>
        <dbReference type="SAM" id="Phobius"/>
    </source>
</evidence>
<organism evidence="2 3">
    <name type="scientific">Leptolinea tardivitalis</name>
    <dbReference type="NCBI Taxonomy" id="229920"/>
    <lineage>
        <taxon>Bacteria</taxon>
        <taxon>Bacillati</taxon>
        <taxon>Chloroflexota</taxon>
        <taxon>Anaerolineae</taxon>
        <taxon>Anaerolineales</taxon>
        <taxon>Anaerolineaceae</taxon>
        <taxon>Leptolinea</taxon>
    </lineage>
</organism>
<dbReference type="EMBL" id="LGCK01000006">
    <property type="protein sequence ID" value="KPL73353.1"/>
    <property type="molecule type" value="Genomic_DNA"/>
</dbReference>
<dbReference type="OrthoDB" id="10014087at2"/>
<dbReference type="AlphaFoldDB" id="A0A0P6XEW6"/>
<protein>
    <recommendedName>
        <fullName evidence="4">DUF4386 domain-containing protein</fullName>
    </recommendedName>
</protein>
<accession>A0A0P6XEW6</accession>
<feature type="transmembrane region" description="Helical" evidence="1">
    <location>
        <begin position="188"/>
        <end position="211"/>
    </location>
</feature>
<sequence length="221" mass="24327">MKLMRVSAIAGWVYVLFWITGLILEPGAPKITSSSMELGMYYSTHSLIHSVQAFLIDGAAGIALLVFISGLVVFLFKSQKDKLVPILVTFGLGIAASGISLVQAGFQQVLSGNLSHSNEIPYRLILTIINDLDTFKLLALAGVVLTSSILINQARNIPQWSGWLGFVLSLLLFFGGLSYIVDQQLLQVLLYLSLPTLLIWVALISTFLFRWKPDVSEIIRE</sequence>
<keyword evidence="1" id="KW-0472">Membrane</keyword>
<keyword evidence="3" id="KW-1185">Reference proteome</keyword>
<evidence type="ECO:0008006" key="4">
    <source>
        <dbReference type="Google" id="ProtNLM"/>
    </source>
</evidence>
<gene>
    <name evidence="2" type="ORF">ADM99_03840</name>
</gene>
<proteinExistence type="predicted"/>
<dbReference type="STRING" id="229920.ADM99_03840"/>
<dbReference type="Proteomes" id="UP000050430">
    <property type="component" value="Unassembled WGS sequence"/>
</dbReference>
<evidence type="ECO:0000313" key="3">
    <source>
        <dbReference type="Proteomes" id="UP000050430"/>
    </source>
</evidence>
<dbReference type="RefSeq" id="WP_062421771.1">
    <property type="nucleotide sequence ID" value="NZ_BBYA01000009.1"/>
</dbReference>
<keyword evidence="1" id="KW-1133">Transmembrane helix</keyword>
<feature type="transmembrane region" description="Helical" evidence="1">
    <location>
        <begin position="83"/>
        <end position="106"/>
    </location>
</feature>
<name>A0A0P6XEW6_9CHLR</name>
<evidence type="ECO:0000313" key="2">
    <source>
        <dbReference type="EMBL" id="KPL73353.1"/>
    </source>
</evidence>
<feature type="transmembrane region" description="Helical" evidence="1">
    <location>
        <begin position="163"/>
        <end position="182"/>
    </location>
</feature>